<dbReference type="AlphaFoldDB" id="A0A916EEQ6"/>
<dbReference type="EMBL" id="CAGKOT010000045">
    <property type="protein sequence ID" value="CAB5381888.1"/>
    <property type="molecule type" value="Genomic_DNA"/>
</dbReference>
<protein>
    <recommendedName>
        <fullName evidence="3">Endonuclease/exonuclease/phosphatase domain-containing protein</fullName>
    </recommendedName>
</protein>
<proteinExistence type="predicted"/>
<evidence type="ECO:0000313" key="1">
    <source>
        <dbReference type="EMBL" id="CAB5381888.1"/>
    </source>
</evidence>
<reference evidence="1" key="1">
    <citation type="submission" date="2020-05" db="EMBL/GenBank/DDBJ databases">
        <authorList>
            <person name="Rincon C."/>
            <person name="Sanders R I."/>
            <person name="Robbins C."/>
            <person name="Chaturvedi A."/>
        </authorList>
    </citation>
    <scope>NUCLEOTIDE SEQUENCE</scope>
    <source>
        <strain evidence="1">CHB12</strain>
    </source>
</reference>
<dbReference type="OrthoDB" id="10323118at2759"/>
<comment type="caution">
    <text evidence="1">The sequence shown here is derived from an EMBL/GenBank/DDBJ whole genome shotgun (WGS) entry which is preliminary data.</text>
</comment>
<gene>
    <name evidence="1" type="ORF">CHRIB12_LOCUS17727</name>
</gene>
<name>A0A916EEQ6_9GLOM</name>
<accession>A0A916EEQ6</accession>
<organism evidence="1 2">
    <name type="scientific">Rhizophagus irregularis</name>
    <dbReference type="NCBI Taxonomy" id="588596"/>
    <lineage>
        <taxon>Eukaryota</taxon>
        <taxon>Fungi</taxon>
        <taxon>Fungi incertae sedis</taxon>
        <taxon>Mucoromycota</taxon>
        <taxon>Glomeromycotina</taxon>
        <taxon>Glomeromycetes</taxon>
        <taxon>Glomerales</taxon>
        <taxon>Glomeraceae</taxon>
        <taxon>Rhizophagus</taxon>
    </lineage>
</organism>
<dbReference type="Proteomes" id="UP000684084">
    <property type="component" value="Unassembled WGS sequence"/>
</dbReference>
<sequence length="379" mass="43514">MMDNNKHNFSPHPSPLIKFGQINVNGLCSPVQQQHLLNFFLHSSFGALSVNDTRLSPSNAKFIFKNEHSQHHFRSYWACSSSSRPHDGVGILLRNPLHKHVQTIDPWKVAHSTYPPNHFKLLRLLSSRFFTDHQAYSSIDGPDPTFFHDNGSSRLDYIWSSPGFPATGLFSQVVTCPNLLDRPFTDHKVLTTVFDFSSCLAILAKSRLKQKKEMRTIFSYTSTSVEQWNNFTTEVDDSLGVYLDKQYHPNFDFSSLSFDRMWHALKAAILSAAIETLPFQKVSNTHRHSYSPELTKLIAINKFLDQFLYRLTTHHPNRPTQLSQMTAALPTHLKNLASLLPDYSFQLFYLLNSPSILRTLWNTTPHYVMNTFRTRSAPL</sequence>
<evidence type="ECO:0000313" key="2">
    <source>
        <dbReference type="Proteomes" id="UP000684084"/>
    </source>
</evidence>
<evidence type="ECO:0008006" key="3">
    <source>
        <dbReference type="Google" id="ProtNLM"/>
    </source>
</evidence>